<accession>A0A840HW72</accession>
<keyword evidence="1" id="KW-0472">Membrane</keyword>
<name>A0A840HW72_9SPHN</name>
<dbReference type="Proteomes" id="UP000575068">
    <property type="component" value="Unassembled WGS sequence"/>
</dbReference>
<dbReference type="RefSeq" id="WP_184476259.1">
    <property type="nucleotide sequence ID" value="NZ_JACHOV010000010.1"/>
</dbReference>
<comment type="caution">
    <text evidence="3">The sequence shown here is derived from an EMBL/GenBank/DDBJ whole genome shotgun (WGS) entry which is preliminary data.</text>
</comment>
<feature type="transmembrane region" description="Helical" evidence="1">
    <location>
        <begin position="20"/>
        <end position="39"/>
    </location>
</feature>
<dbReference type="Gene3D" id="1.20.5.160">
    <property type="entry name" value="Bacterial aa3 type cytochrome c oxidase subunit IV"/>
    <property type="match status" value="1"/>
</dbReference>
<dbReference type="InterPro" id="IPR012422">
    <property type="entry name" value="Cyt_c_oxidase_su4_bac-aa3"/>
</dbReference>
<keyword evidence="4" id="KW-1185">Reference proteome</keyword>
<evidence type="ECO:0000313" key="4">
    <source>
        <dbReference type="Proteomes" id="UP000575068"/>
    </source>
</evidence>
<reference evidence="3 4" key="1">
    <citation type="submission" date="2020-08" db="EMBL/GenBank/DDBJ databases">
        <title>Genomic Encyclopedia of Type Strains, Phase IV (KMG-IV): sequencing the most valuable type-strain genomes for metagenomic binning, comparative biology and taxonomic classification.</title>
        <authorList>
            <person name="Goeker M."/>
        </authorList>
    </citation>
    <scope>NUCLEOTIDE SEQUENCE [LARGE SCALE GENOMIC DNA]</scope>
    <source>
        <strain evidence="3 4">DSM 7465</strain>
    </source>
</reference>
<feature type="domain" description="Cytochrome c oxidase subunit IV bacterial aa3 type" evidence="2">
    <location>
        <begin position="12"/>
        <end position="37"/>
    </location>
</feature>
<gene>
    <name evidence="3" type="ORF">HNQ99_002630</name>
</gene>
<organism evidence="3 4">
    <name type="scientific">Rhizorhapis suberifaciens</name>
    <name type="common">corky root of lettuce</name>
    <dbReference type="NCBI Taxonomy" id="13656"/>
    <lineage>
        <taxon>Bacteria</taxon>
        <taxon>Pseudomonadati</taxon>
        <taxon>Pseudomonadota</taxon>
        <taxon>Alphaproteobacteria</taxon>
        <taxon>Sphingomonadales</taxon>
        <taxon>Sphingomonadaceae</taxon>
        <taxon>Rhizorhapis</taxon>
    </lineage>
</organism>
<protein>
    <recommendedName>
        <fullName evidence="2">Cytochrome c oxidase subunit IV bacterial aa3 type domain-containing protein</fullName>
    </recommendedName>
</protein>
<dbReference type="SUPFAM" id="SSF81469">
    <property type="entry name" value="Bacterial aa3 type cytochrome c oxidase subunit IV"/>
    <property type="match status" value="1"/>
</dbReference>
<dbReference type="InterPro" id="IPR036596">
    <property type="entry name" value="Cyt-C_aa3_sf"/>
</dbReference>
<keyword evidence="1" id="KW-1133">Transmembrane helix</keyword>
<evidence type="ECO:0000259" key="2">
    <source>
        <dbReference type="Pfam" id="PF07835"/>
    </source>
</evidence>
<dbReference type="AlphaFoldDB" id="A0A840HW72"/>
<dbReference type="Pfam" id="PF07835">
    <property type="entry name" value="COX4_pro_2"/>
    <property type="match status" value="1"/>
</dbReference>
<dbReference type="EMBL" id="JACHOV010000010">
    <property type="protein sequence ID" value="MBB4642305.1"/>
    <property type="molecule type" value="Genomic_DNA"/>
</dbReference>
<evidence type="ECO:0000256" key="1">
    <source>
        <dbReference type="SAM" id="Phobius"/>
    </source>
</evidence>
<keyword evidence="1" id="KW-0812">Transmembrane</keyword>
<evidence type="ECO:0000313" key="3">
    <source>
        <dbReference type="EMBL" id="MBB4642305.1"/>
    </source>
</evidence>
<proteinExistence type="predicted"/>
<sequence length="40" mass="4280">MAANGNLNQEVKTYHGFLALMKWGTVVSVAVAAFVILMIA</sequence>